<proteinExistence type="predicted"/>
<dbReference type="AlphaFoldDB" id="A0A1J7GSA3"/>
<protein>
    <submittedName>
        <fullName evidence="1">Uncharacterized protein</fullName>
    </submittedName>
</protein>
<dbReference type="EMBL" id="CM007370">
    <property type="protein sequence ID" value="OIW03292.1"/>
    <property type="molecule type" value="Genomic_DNA"/>
</dbReference>
<keyword evidence="2" id="KW-1185">Reference proteome</keyword>
<dbReference type="Proteomes" id="UP000188354">
    <property type="component" value="Chromosome LG10"/>
</dbReference>
<organism evidence="1 2">
    <name type="scientific">Lupinus angustifolius</name>
    <name type="common">Narrow-leaved blue lupine</name>
    <dbReference type="NCBI Taxonomy" id="3871"/>
    <lineage>
        <taxon>Eukaryota</taxon>
        <taxon>Viridiplantae</taxon>
        <taxon>Streptophyta</taxon>
        <taxon>Embryophyta</taxon>
        <taxon>Tracheophyta</taxon>
        <taxon>Spermatophyta</taxon>
        <taxon>Magnoliopsida</taxon>
        <taxon>eudicotyledons</taxon>
        <taxon>Gunneridae</taxon>
        <taxon>Pentapetalae</taxon>
        <taxon>rosids</taxon>
        <taxon>fabids</taxon>
        <taxon>Fabales</taxon>
        <taxon>Fabaceae</taxon>
        <taxon>Papilionoideae</taxon>
        <taxon>50 kb inversion clade</taxon>
        <taxon>genistoids sensu lato</taxon>
        <taxon>core genistoids</taxon>
        <taxon>Genisteae</taxon>
        <taxon>Lupinus</taxon>
    </lineage>
</organism>
<reference evidence="1 2" key="1">
    <citation type="journal article" date="2017" name="Plant Biotechnol. J.">
        <title>A comprehensive draft genome sequence for lupin (Lupinus angustifolius), an emerging health food: insights into plant-microbe interactions and legume evolution.</title>
        <authorList>
            <person name="Hane J.K."/>
            <person name="Ming Y."/>
            <person name="Kamphuis L.G."/>
            <person name="Nelson M.N."/>
            <person name="Garg G."/>
            <person name="Atkins C.A."/>
            <person name="Bayer P.E."/>
            <person name="Bravo A."/>
            <person name="Bringans S."/>
            <person name="Cannon S."/>
            <person name="Edwards D."/>
            <person name="Foley R."/>
            <person name="Gao L.L."/>
            <person name="Harrison M.J."/>
            <person name="Huang W."/>
            <person name="Hurgobin B."/>
            <person name="Li S."/>
            <person name="Liu C.W."/>
            <person name="McGrath A."/>
            <person name="Morahan G."/>
            <person name="Murray J."/>
            <person name="Weller J."/>
            <person name="Jian J."/>
            <person name="Singh K.B."/>
        </authorList>
    </citation>
    <scope>NUCLEOTIDE SEQUENCE [LARGE SCALE GENOMIC DNA]</scope>
    <source>
        <strain evidence="2">cv. Tanjil</strain>
        <tissue evidence="1">Whole plant</tissue>
    </source>
</reference>
<accession>A0A1J7GSA3</accession>
<evidence type="ECO:0000313" key="1">
    <source>
        <dbReference type="EMBL" id="OIW03292.1"/>
    </source>
</evidence>
<sequence>MSSASMTLDNLVEVRLVFEEPEVGVTIVKLTHSDVLEEDRMQVWKCHCSREH</sequence>
<evidence type="ECO:0000313" key="2">
    <source>
        <dbReference type="Proteomes" id="UP000188354"/>
    </source>
</evidence>
<gene>
    <name evidence="1" type="ORF">TanjilG_09939</name>
</gene>
<dbReference type="Gramene" id="OIW03292">
    <property type="protein sequence ID" value="OIW03292"/>
    <property type="gene ID" value="TanjilG_09939"/>
</dbReference>
<name>A0A1J7GSA3_LUPAN</name>